<comment type="function">
    <text evidence="10">Component of the acetyl coenzyme A carboxylase (ACC) complex. First, biotin carboxylase catalyzes the carboxylation of biotin on its carrier protein (BCCP) and then the CO(2) group is transferred by the carboxyltransferase to acetyl-CoA to form malonyl-CoA.</text>
</comment>
<keyword evidence="8 10" id="KW-0275">Fatty acid biosynthesis</keyword>
<dbReference type="PRINTS" id="PR01069">
    <property type="entry name" value="ACCCTRFRASEA"/>
</dbReference>
<keyword evidence="5 10" id="KW-0276">Fatty acid metabolism</keyword>
<dbReference type="Proteomes" id="UP001314903">
    <property type="component" value="Unassembled WGS sequence"/>
</dbReference>
<comment type="catalytic activity">
    <reaction evidence="9 10">
        <text>N(6)-carboxybiotinyl-L-lysyl-[protein] + acetyl-CoA = N(6)-biotinyl-L-lysyl-[protein] + malonyl-CoA</text>
        <dbReference type="Rhea" id="RHEA:54728"/>
        <dbReference type="Rhea" id="RHEA-COMP:10505"/>
        <dbReference type="Rhea" id="RHEA-COMP:10506"/>
        <dbReference type="ChEBI" id="CHEBI:57288"/>
        <dbReference type="ChEBI" id="CHEBI:57384"/>
        <dbReference type="ChEBI" id="CHEBI:83144"/>
        <dbReference type="ChEBI" id="CHEBI:83145"/>
        <dbReference type="EC" id="2.1.3.15"/>
    </reaction>
</comment>
<dbReference type="PANTHER" id="PTHR42853">
    <property type="entry name" value="ACETYL-COENZYME A CARBOXYLASE CARBOXYL TRANSFERASE SUBUNIT ALPHA"/>
    <property type="match status" value="1"/>
</dbReference>
<keyword evidence="2 10" id="KW-0444">Lipid biosynthesis</keyword>
<accession>A0ABS4KMP0</accession>
<dbReference type="InterPro" id="IPR029045">
    <property type="entry name" value="ClpP/crotonase-like_dom_sf"/>
</dbReference>
<protein>
    <recommendedName>
        <fullName evidence="10">Acetyl-coenzyme A carboxylase carboxyl transferase subunit alpha</fullName>
        <shortName evidence="10">ACCase subunit alpha</shortName>
        <shortName evidence="10">Acetyl-CoA carboxylase carboxyltransferase subunit alpha</shortName>
        <ecNumber evidence="10">2.1.3.15</ecNumber>
    </recommendedName>
</protein>
<dbReference type="Gene3D" id="3.90.226.10">
    <property type="entry name" value="2-enoyl-CoA Hydratase, Chain A, domain 1"/>
    <property type="match status" value="1"/>
</dbReference>
<evidence type="ECO:0000256" key="9">
    <source>
        <dbReference type="ARBA" id="ARBA00049152"/>
    </source>
</evidence>
<comment type="similarity">
    <text evidence="10">Belongs to the AccA family.</text>
</comment>
<dbReference type="EMBL" id="JAGGLI010000063">
    <property type="protein sequence ID" value="MBP2029047.1"/>
    <property type="molecule type" value="Genomic_DNA"/>
</dbReference>
<dbReference type="GO" id="GO:0016740">
    <property type="term" value="F:transferase activity"/>
    <property type="evidence" value="ECO:0007669"/>
    <property type="project" value="UniProtKB-KW"/>
</dbReference>
<evidence type="ECO:0000259" key="11">
    <source>
        <dbReference type="PROSITE" id="PS50989"/>
    </source>
</evidence>
<evidence type="ECO:0000256" key="3">
    <source>
        <dbReference type="ARBA" id="ARBA00022679"/>
    </source>
</evidence>
<evidence type="ECO:0000256" key="6">
    <source>
        <dbReference type="ARBA" id="ARBA00022840"/>
    </source>
</evidence>
<keyword evidence="4 10" id="KW-0547">Nucleotide-binding</keyword>
<reference evidence="12 13" key="1">
    <citation type="submission" date="2021-03" db="EMBL/GenBank/DDBJ databases">
        <title>Genomic Encyclopedia of Type Strains, Phase IV (KMG-IV): sequencing the most valuable type-strain genomes for metagenomic binning, comparative biology and taxonomic classification.</title>
        <authorList>
            <person name="Goeker M."/>
        </authorList>
    </citation>
    <scope>NUCLEOTIDE SEQUENCE [LARGE SCALE GENOMIC DNA]</scope>
    <source>
        <strain evidence="12 13">DSM 27512</strain>
    </source>
</reference>
<proteinExistence type="inferred from homology"/>
<evidence type="ECO:0000313" key="13">
    <source>
        <dbReference type="Proteomes" id="UP001314903"/>
    </source>
</evidence>
<dbReference type="EC" id="2.1.3.15" evidence="10"/>
<dbReference type="PANTHER" id="PTHR42853:SF3">
    <property type="entry name" value="ACETYL-COENZYME A CARBOXYLASE CARBOXYL TRANSFERASE SUBUNIT ALPHA, CHLOROPLASTIC"/>
    <property type="match status" value="1"/>
</dbReference>
<keyword evidence="12" id="KW-0436">Ligase</keyword>
<comment type="subcellular location">
    <subcellularLocation>
        <location evidence="10">Cytoplasm</location>
    </subcellularLocation>
</comment>
<comment type="subunit">
    <text evidence="10">Acetyl-CoA carboxylase is a heterohexamer composed of biotin carboxyl carrier protein (AccB), biotin carboxylase (AccC) and two subunits each of ACCase subunit alpha (AccA) and ACCase subunit beta (AccD).</text>
</comment>
<organism evidence="12 13">
    <name type="scientific">Acetoanaerobium pronyense</name>
    <dbReference type="NCBI Taxonomy" id="1482736"/>
    <lineage>
        <taxon>Bacteria</taxon>
        <taxon>Bacillati</taxon>
        <taxon>Bacillota</taxon>
        <taxon>Clostridia</taxon>
        <taxon>Peptostreptococcales</taxon>
        <taxon>Filifactoraceae</taxon>
        <taxon>Acetoanaerobium</taxon>
    </lineage>
</organism>
<keyword evidence="6 10" id="KW-0067">ATP-binding</keyword>
<sequence length="265" mass="29479">MISAMDRVNIARHKKRPTTLDYIHKIFDEFIEFHGDRLFRDDPSIVGGIASLDGQAVTVIGHQKGRNTKENIYRNFGMPSPEGYRKALRLMKQAEKFNRPVLTFIDTPGAYCGIGAEERGQGEAIASCLIEMSGLKVPTLSIVIGEGGSGGALALGITDKIWMLENSIYSVLSPEGFASILWKDPSRSKEAAEMMKLTAKDLKEFMIIDHIVPEPPKGAHEDVDKVAMDIKEKLSMELIKIKGLDTEDILERRGKKFRNLGKFSV</sequence>
<dbReference type="GO" id="GO:0003989">
    <property type="term" value="F:acetyl-CoA carboxylase activity"/>
    <property type="evidence" value="ECO:0007669"/>
    <property type="project" value="UniProtKB-EC"/>
</dbReference>
<keyword evidence="7 10" id="KW-0443">Lipid metabolism</keyword>
<feature type="domain" description="CoA carboxyltransferase C-terminal" evidence="11">
    <location>
        <begin position="1"/>
        <end position="240"/>
    </location>
</feature>
<evidence type="ECO:0000256" key="5">
    <source>
        <dbReference type="ARBA" id="ARBA00022832"/>
    </source>
</evidence>
<evidence type="ECO:0000256" key="10">
    <source>
        <dbReference type="HAMAP-Rule" id="MF_00823"/>
    </source>
</evidence>
<dbReference type="NCBIfam" id="NF004344">
    <property type="entry name" value="PRK05724.1"/>
    <property type="match status" value="1"/>
</dbReference>
<comment type="pathway">
    <text evidence="1 10">Lipid metabolism; malonyl-CoA biosynthesis; malonyl-CoA from acetyl-CoA: step 1/1.</text>
</comment>
<evidence type="ECO:0000313" key="12">
    <source>
        <dbReference type="EMBL" id="MBP2029047.1"/>
    </source>
</evidence>
<comment type="caution">
    <text evidence="12">The sequence shown here is derived from an EMBL/GenBank/DDBJ whole genome shotgun (WGS) entry which is preliminary data.</text>
</comment>
<dbReference type="NCBIfam" id="TIGR00513">
    <property type="entry name" value="accA"/>
    <property type="match status" value="1"/>
</dbReference>
<dbReference type="SUPFAM" id="SSF52096">
    <property type="entry name" value="ClpP/crotonase"/>
    <property type="match status" value="1"/>
</dbReference>
<dbReference type="NCBIfam" id="NF041504">
    <property type="entry name" value="AccA_sub"/>
    <property type="match status" value="1"/>
</dbReference>
<dbReference type="InterPro" id="IPR011763">
    <property type="entry name" value="COA_CT_C"/>
</dbReference>
<keyword evidence="3 10" id="KW-0808">Transferase</keyword>
<dbReference type="HAMAP" id="MF_00823">
    <property type="entry name" value="AcetylCoA_CT_alpha"/>
    <property type="match status" value="1"/>
</dbReference>
<keyword evidence="13" id="KW-1185">Reference proteome</keyword>
<dbReference type="PROSITE" id="PS50989">
    <property type="entry name" value="COA_CT_CTER"/>
    <property type="match status" value="1"/>
</dbReference>
<evidence type="ECO:0000256" key="8">
    <source>
        <dbReference type="ARBA" id="ARBA00023160"/>
    </source>
</evidence>
<gene>
    <name evidence="10" type="primary">accA</name>
    <name evidence="12" type="ORF">J2Z35_002885</name>
</gene>
<evidence type="ECO:0000256" key="2">
    <source>
        <dbReference type="ARBA" id="ARBA00022516"/>
    </source>
</evidence>
<evidence type="ECO:0000256" key="7">
    <source>
        <dbReference type="ARBA" id="ARBA00023098"/>
    </source>
</evidence>
<dbReference type="Pfam" id="PF03255">
    <property type="entry name" value="ACCA"/>
    <property type="match status" value="1"/>
</dbReference>
<name>A0ABS4KMP0_9FIRM</name>
<dbReference type="InterPro" id="IPR001095">
    <property type="entry name" value="Acetyl_CoA_COase_a_su"/>
</dbReference>
<keyword evidence="10" id="KW-0963">Cytoplasm</keyword>
<evidence type="ECO:0000256" key="4">
    <source>
        <dbReference type="ARBA" id="ARBA00022741"/>
    </source>
</evidence>
<dbReference type="RefSeq" id="WP_209662095.1">
    <property type="nucleotide sequence ID" value="NZ_JAGGLI010000063.1"/>
</dbReference>
<evidence type="ECO:0000256" key="1">
    <source>
        <dbReference type="ARBA" id="ARBA00004956"/>
    </source>
</evidence>